<keyword evidence="1" id="KW-0175">Coiled coil</keyword>
<reference evidence="4" key="1">
    <citation type="submission" date="2018-08" db="EMBL/GenBank/DDBJ databases">
        <authorList>
            <person name="Grouzdev D.S."/>
            <person name="Krutkina M.S."/>
        </authorList>
    </citation>
    <scope>NUCLEOTIDE SEQUENCE [LARGE SCALE GENOMIC DNA]</scope>
    <source>
        <strain evidence="4">4-11</strain>
    </source>
</reference>
<accession>A0A372MFM6</accession>
<evidence type="ECO:0000313" key="4">
    <source>
        <dbReference type="Proteomes" id="UP000264002"/>
    </source>
</evidence>
<sequence length="111" mass="12990">METIWILTVIFSFIIVVSTLDHRYNLRKKKIEAALRMREMEMGYPPGTYSNVTYRKHKKGAASEASFTEWRQGTNRAELRKGIDELQGRLANLETIMKSRKNSFEGFENKE</sequence>
<keyword evidence="4" id="KW-1185">Reference proteome</keyword>
<organism evidence="3 4">
    <name type="scientific">Sphaerochaeta halotolerans</name>
    <dbReference type="NCBI Taxonomy" id="2293840"/>
    <lineage>
        <taxon>Bacteria</taxon>
        <taxon>Pseudomonadati</taxon>
        <taxon>Spirochaetota</taxon>
        <taxon>Spirochaetia</taxon>
        <taxon>Spirochaetales</taxon>
        <taxon>Sphaerochaetaceae</taxon>
        <taxon>Sphaerochaeta</taxon>
    </lineage>
</organism>
<evidence type="ECO:0000313" key="3">
    <source>
        <dbReference type="EMBL" id="RFU94243.1"/>
    </source>
</evidence>
<feature type="coiled-coil region" evidence="1">
    <location>
        <begin position="76"/>
        <end position="103"/>
    </location>
</feature>
<protein>
    <submittedName>
        <fullName evidence="3">Uncharacterized protein</fullName>
    </submittedName>
</protein>
<evidence type="ECO:0000256" key="2">
    <source>
        <dbReference type="SAM" id="Phobius"/>
    </source>
</evidence>
<evidence type="ECO:0000256" key="1">
    <source>
        <dbReference type="SAM" id="Coils"/>
    </source>
</evidence>
<proteinExistence type="predicted"/>
<dbReference type="RefSeq" id="WP_117330997.1">
    <property type="nucleotide sequence ID" value="NZ_QUWK01000011.1"/>
</dbReference>
<gene>
    <name evidence="3" type="ORF">DYP60_10680</name>
</gene>
<name>A0A372MFM6_9SPIR</name>
<keyword evidence="2" id="KW-1133">Transmembrane helix</keyword>
<dbReference type="EMBL" id="QUWK01000011">
    <property type="protein sequence ID" value="RFU94243.1"/>
    <property type="molecule type" value="Genomic_DNA"/>
</dbReference>
<reference evidence="3 4" key="2">
    <citation type="submission" date="2018-09" db="EMBL/GenBank/DDBJ databases">
        <title>Genome of Sphaerochaeta halotolerans strain 4-11.</title>
        <authorList>
            <person name="Nazina T.N."/>
            <person name="Sokolova D.S."/>
        </authorList>
    </citation>
    <scope>NUCLEOTIDE SEQUENCE [LARGE SCALE GENOMIC DNA]</scope>
    <source>
        <strain evidence="3 4">4-11</strain>
    </source>
</reference>
<comment type="caution">
    <text evidence="3">The sequence shown here is derived from an EMBL/GenBank/DDBJ whole genome shotgun (WGS) entry which is preliminary data.</text>
</comment>
<feature type="transmembrane region" description="Helical" evidence="2">
    <location>
        <begin position="6"/>
        <end position="26"/>
    </location>
</feature>
<keyword evidence="2" id="KW-0812">Transmembrane</keyword>
<keyword evidence="2" id="KW-0472">Membrane</keyword>
<dbReference type="AlphaFoldDB" id="A0A372MFM6"/>
<dbReference type="Proteomes" id="UP000264002">
    <property type="component" value="Unassembled WGS sequence"/>
</dbReference>